<feature type="coiled-coil region" evidence="1">
    <location>
        <begin position="218"/>
        <end position="266"/>
    </location>
</feature>
<evidence type="ECO:0000313" key="4">
    <source>
        <dbReference type="Proteomes" id="UP000036987"/>
    </source>
</evidence>
<sequence>MAKKRGAQPATAIVEKTTISETPPLGNHHDSDAVVENLKALNGRLVKEAMSSRVEVNQLLSTLEHSAASEVERAVCHVVLAESFKEEAATVAEKSEEIEKHIKEKTETVSCLDKLRMEFDKMRSEKASVEIDLGLACKERDESRIELGQFQIAAMKEINSLKVDLNALVMEKTENVKCLEGLRMDFERLMSEKASVEKYYEVACKERDASREEFHRLRENSEEEIRSMKTLLEVLYKEKEGMIQCLNNLKEEFARTLKEKEIVEKDLSVALSARDSIRGEFEVNERKFEALANQNTMVLDELEKKVSEVDFKNVEVQRIRDELRIAIRSSEDFSRDACEAQNRFQSLTEKLKDEISLLKKIGSEKDAKIASLDEKNGEHLEEICRLNATVDLKTNEHRSLKISTAEQIAELNAKLKMIGSEKDAKIASLDGKNKEHMEEISRLNATVDLKMDEHRSFKISTAGQIAELNAKLKRIGSEKDALDAKNEKNLEEINRLNATVDLKMNEHRSLKISTTEQIAELNAKLQKSEKSLKFAADGKALLMSNITQLEYQIGLLKKEEKSKASVISDLEKDISRLNEELEAKAKYCVDMAEQQKQKEKQMEESKIVLEKQLEDVRACANVLSENTLSALQETVMLVVNSSDRQKTTIKELPKSVELTDDSIKSFLAGFVSVNKVISSKTKEMESVKQELVLLKKKSLWAWMSSAATVFAAVAFILKSR</sequence>
<dbReference type="AlphaFoldDB" id="A0A0K9Q0T9"/>
<keyword evidence="2" id="KW-0812">Transmembrane</keyword>
<dbReference type="STRING" id="29655.A0A0K9Q0T9"/>
<evidence type="ECO:0000256" key="2">
    <source>
        <dbReference type="SAM" id="Phobius"/>
    </source>
</evidence>
<feature type="coiled-coil region" evidence="1">
    <location>
        <begin position="426"/>
        <end position="531"/>
    </location>
</feature>
<feature type="transmembrane region" description="Helical" evidence="2">
    <location>
        <begin position="699"/>
        <end position="717"/>
    </location>
</feature>
<accession>A0A0K9Q0T9</accession>
<reference evidence="4" key="1">
    <citation type="journal article" date="2016" name="Nature">
        <title>The genome of the seagrass Zostera marina reveals angiosperm adaptation to the sea.</title>
        <authorList>
            <person name="Olsen J.L."/>
            <person name="Rouze P."/>
            <person name="Verhelst B."/>
            <person name="Lin Y.-C."/>
            <person name="Bayer T."/>
            <person name="Collen J."/>
            <person name="Dattolo E."/>
            <person name="De Paoli E."/>
            <person name="Dittami S."/>
            <person name="Maumus F."/>
            <person name="Michel G."/>
            <person name="Kersting A."/>
            <person name="Lauritano C."/>
            <person name="Lohaus R."/>
            <person name="Toepel M."/>
            <person name="Tonon T."/>
            <person name="Vanneste K."/>
            <person name="Amirebrahimi M."/>
            <person name="Brakel J."/>
            <person name="Bostroem C."/>
            <person name="Chovatia M."/>
            <person name="Grimwood J."/>
            <person name="Jenkins J.W."/>
            <person name="Jueterbock A."/>
            <person name="Mraz A."/>
            <person name="Stam W.T."/>
            <person name="Tice H."/>
            <person name="Bornberg-Bauer E."/>
            <person name="Green P.J."/>
            <person name="Pearson G.A."/>
            <person name="Procaccini G."/>
            <person name="Duarte C.M."/>
            <person name="Schmutz J."/>
            <person name="Reusch T.B.H."/>
            <person name="Van de Peer Y."/>
        </authorList>
    </citation>
    <scope>NUCLEOTIDE SEQUENCE [LARGE SCALE GENOMIC DNA]</scope>
    <source>
        <strain evidence="4">cv. Finnish</strain>
    </source>
</reference>
<gene>
    <name evidence="3" type="ORF">ZOSMA_135G00260</name>
</gene>
<dbReference type="Proteomes" id="UP000036987">
    <property type="component" value="Unassembled WGS sequence"/>
</dbReference>
<comment type="caution">
    <text evidence="3">The sequence shown here is derived from an EMBL/GenBank/DDBJ whole genome shotgun (WGS) entry which is preliminary data.</text>
</comment>
<keyword evidence="4" id="KW-1185">Reference proteome</keyword>
<organism evidence="3 4">
    <name type="scientific">Zostera marina</name>
    <name type="common">Eelgrass</name>
    <dbReference type="NCBI Taxonomy" id="29655"/>
    <lineage>
        <taxon>Eukaryota</taxon>
        <taxon>Viridiplantae</taxon>
        <taxon>Streptophyta</taxon>
        <taxon>Embryophyta</taxon>
        <taxon>Tracheophyta</taxon>
        <taxon>Spermatophyta</taxon>
        <taxon>Magnoliopsida</taxon>
        <taxon>Liliopsida</taxon>
        <taxon>Zosteraceae</taxon>
        <taxon>Zostera</taxon>
    </lineage>
</organism>
<protein>
    <submittedName>
        <fullName evidence="3">Uncharacterized protein</fullName>
    </submittedName>
</protein>
<keyword evidence="2" id="KW-0472">Membrane</keyword>
<proteinExistence type="predicted"/>
<feature type="coiled-coil region" evidence="1">
    <location>
        <begin position="567"/>
        <end position="612"/>
    </location>
</feature>
<dbReference type="EMBL" id="LFYR01000429">
    <property type="protein sequence ID" value="KMZ74097.1"/>
    <property type="molecule type" value="Genomic_DNA"/>
</dbReference>
<evidence type="ECO:0000313" key="3">
    <source>
        <dbReference type="EMBL" id="KMZ74097.1"/>
    </source>
</evidence>
<evidence type="ECO:0000256" key="1">
    <source>
        <dbReference type="SAM" id="Coils"/>
    </source>
</evidence>
<keyword evidence="1" id="KW-0175">Coiled coil</keyword>
<keyword evidence="2" id="KW-1133">Transmembrane helix</keyword>
<name>A0A0K9Q0T9_ZOSMR</name>